<keyword evidence="2" id="KW-1185">Reference proteome</keyword>
<dbReference type="PANTHER" id="PTHR12917:SF17">
    <property type="entry name" value="NUCLEAR RECEPTOR-INTERACTING PROTEIN 2"/>
    <property type="match status" value="1"/>
</dbReference>
<proteinExistence type="predicted"/>
<dbReference type="InterPro" id="IPR021109">
    <property type="entry name" value="Peptidase_aspartic_dom_sf"/>
</dbReference>
<dbReference type="EMBL" id="JAHRIQ010070523">
    <property type="protein sequence ID" value="MEQ2244008.1"/>
    <property type="molecule type" value="Genomic_DNA"/>
</dbReference>
<protein>
    <submittedName>
        <fullName evidence="1">Uncharacterized protein</fullName>
    </submittedName>
</protein>
<evidence type="ECO:0000313" key="2">
    <source>
        <dbReference type="Proteomes" id="UP001482620"/>
    </source>
</evidence>
<organism evidence="1 2">
    <name type="scientific">Ilyodon furcidens</name>
    <name type="common">goldbreast splitfin</name>
    <dbReference type="NCBI Taxonomy" id="33524"/>
    <lineage>
        <taxon>Eukaryota</taxon>
        <taxon>Metazoa</taxon>
        <taxon>Chordata</taxon>
        <taxon>Craniata</taxon>
        <taxon>Vertebrata</taxon>
        <taxon>Euteleostomi</taxon>
        <taxon>Actinopterygii</taxon>
        <taxon>Neopterygii</taxon>
        <taxon>Teleostei</taxon>
        <taxon>Neoteleostei</taxon>
        <taxon>Acanthomorphata</taxon>
        <taxon>Ovalentaria</taxon>
        <taxon>Atherinomorphae</taxon>
        <taxon>Cyprinodontiformes</taxon>
        <taxon>Goodeidae</taxon>
        <taxon>Ilyodon</taxon>
    </lineage>
</organism>
<gene>
    <name evidence="1" type="ORF">ILYODFUR_012725</name>
</gene>
<accession>A0ABV0UFJ5</accession>
<name>A0ABV0UFJ5_9TELE</name>
<comment type="caution">
    <text evidence="1">The sequence shown here is derived from an EMBL/GenBank/DDBJ whole genome shotgun (WGS) entry which is preliminary data.</text>
</comment>
<feature type="non-terminal residue" evidence="1">
    <location>
        <position position="1"/>
    </location>
</feature>
<evidence type="ECO:0000313" key="1">
    <source>
        <dbReference type="EMBL" id="MEQ2244008.1"/>
    </source>
</evidence>
<reference evidence="1 2" key="1">
    <citation type="submission" date="2021-06" db="EMBL/GenBank/DDBJ databases">
        <authorList>
            <person name="Palmer J.M."/>
        </authorList>
    </citation>
    <scope>NUCLEOTIDE SEQUENCE [LARGE SCALE GENOMIC DNA]</scope>
    <source>
        <strain evidence="2">if_2019</strain>
        <tissue evidence="1">Muscle</tissue>
    </source>
</reference>
<dbReference type="Gene3D" id="2.40.70.10">
    <property type="entry name" value="Acid Proteases"/>
    <property type="match status" value="1"/>
</dbReference>
<dbReference type="Proteomes" id="UP001482620">
    <property type="component" value="Unassembled WGS sequence"/>
</dbReference>
<sequence>LVPSKDSSPCGVTSSVTGLQLQLGRQTVRCSAYVKEDEVFELCLGLQTLLELKCCLDLNSQVLKLQGCDEELPFLNTVTDGQCQHDTNKNL</sequence>
<dbReference type="PANTHER" id="PTHR12917">
    <property type="entry name" value="ASPARTYL PROTEASE DDI-RELATED"/>
    <property type="match status" value="1"/>
</dbReference>